<keyword evidence="3" id="KW-0614">Plasmid</keyword>
<evidence type="ECO:0000259" key="2">
    <source>
        <dbReference type="Pfam" id="PF22653"/>
    </source>
</evidence>
<feature type="domain" description="DUF7007" evidence="2">
    <location>
        <begin position="106"/>
        <end position="219"/>
    </location>
</feature>
<protein>
    <recommendedName>
        <fullName evidence="2">DUF7007 domain-containing protein</fullName>
    </recommendedName>
</protein>
<dbReference type="EMBL" id="KY000026">
    <property type="protein sequence ID" value="ASK40923.1"/>
    <property type="molecule type" value="Genomic_DNA"/>
</dbReference>
<name>A0A2Z2PDQ3_9HYPH</name>
<proteinExistence type="predicted"/>
<reference evidence="3" key="1">
    <citation type="submission" date="2016-10" db="EMBL/GenBank/DDBJ databases">
        <title>Agrobacterium Ti plasmids: Classification based on T-DNA and Vir regions organization.</title>
        <authorList>
            <person name="Nabi N."/>
            <person name="Vial L."/>
            <person name="Ben Hafsa A."/>
            <person name="Chapulliot D."/>
            <person name="Berard A."/>
            <person name="Chauveau A."/>
            <person name="Le Paslier M.-C."/>
            <person name="Harzallah Skhiri F."/>
            <person name="Brunel D."/>
            <person name="Nesme X."/>
            <person name="Chaouachi M."/>
        </authorList>
    </citation>
    <scope>NUCLEOTIDE SEQUENCE</scope>
    <source>
        <strain evidence="3">CFBP1873</strain>
        <plasmid evidence="3">pTi_CFBP1873</plasmid>
    </source>
</reference>
<geneLocation type="plasmid" evidence="3">
    <name>pTi_CFBP1873</name>
</geneLocation>
<evidence type="ECO:0000313" key="3">
    <source>
        <dbReference type="EMBL" id="ASK40923.1"/>
    </source>
</evidence>
<accession>A0A2Z2PDQ3</accession>
<dbReference type="AlphaFoldDB" id="A0A2Z2PDQ3"/>
<feature type="region of interest" description="Disordered" evidence="1">
    <location>
        <begin position="1"/>
        <end position="20"/>
    </location>
</feature>
<dbReference type="Pfam" id="PF22653">
    <property type="entry name" value="DUF7007"/>
    <property type="match status" value="1"/>
</dbReference>
<evidence type="ECO:0000256" key="1">
    <source>
        <dbReference type="SAM" id="MobiDB-lite"/>
    </source>
</evidence>
<dbReference type="RefSeq" id="WP_172691416.1">
    <property type="nucleotide sequence ID" value="NZ_KY000026.1"/>
</dbReference>
<organism evidence="3">
    <name type="scientific">Agrobacterium genomosp. 6</name>
    <dbReference type="NCBI Taxonomy" id="1183411"/>
    <lineage>
        <taxon>Bacteria</taxon>
        <taxon>Pseudomonadati</taxon>
        <taxon>Pseudomonadota</taxon>
        <taxon>Alphaproteobacteria</taxon>
        <taxon>Hyphomicrobiales</taxon>
        <taxon>Rhizobiaceae</taxon>
        <taxon>Rhizobium/Agrobacterium group</taxon>
        <taxon>Agrobacterium</taxon>
        <taxon>Agrobacterium tumefaciens complex</taxon>
    </lineage>
</organism>
<sequence length="295" mass="32472">MKVLTPETAGPSTADTSGVEFGRSADGLAVARIGDLVFAMVPGRDGQYFLSSAWQVPRPLADLTRGDFYSHHGRIEDEPAFHARMFEQTENSRELLRLARRPARIHCNTPWGPSQGATIYAEGVVSHTTAGHGGFKLSGNHNAQVHPMLRSQDGWYEEDSAWAAVAVAFPDLFTGFERRCAARTLKDWEPDAWETISGTRLAPGESHTKDSRAFEQQHANDWVVISALRSDHHPGMTEVIATRGGRRDHGVEERRFLVPSVDYQAGGFGFVIDETRHAAFDGPSSFASWNGRDAA</sequence>
<dbReference type="InterPro" id="IPR054276">
    <property type="entry name" value="DUF7007"/>
</dbReference>